<feature type="compositionally biased region" description="Basic and acidic residues" evidence="1">
    <location>
        <begin position="1"/>
        <end position="18"/>
    </location>
</feature>
<proteinExistence type="predicted"/>
<name>A0ABN3WID0_9ACTN</name>
<evidence type="ECO:0000256" key="1">
    <source>
        <dbReference type="SAM" id="MobiDB-lite"/>
    </source>
</evidence>
<sequence length="244" mass="25534">MNDRLGHEGDRLVYKRDEDDLTVPSQRTRDTAPASGEPHHGATPADRTDAPYDGPGDGPGRGARDDVPAPGPVRTPQAPETGAGPRSDAPGGAPVTAGFPEATAGRPDDVAAPGGTAAGTGGTDADLPDATRTGSPAHTGTAAHGAPAHAGGTRGLLFEQDAAEVRRRWQEVQASFVDDPRDSVERADALLDEVVRAFRSALEARTAELRGRWKDSGDTEHLRTALRDYRATLEQLLDISAGMR</sequence>
<feature type="compositionally biased region" description="Low complexity" evidence="1">
    <location>
        <begin position="123"/>
        <end position="151"/>
    </location>
</feature>
<keyword evidence="3" id="KW-1185">Reference proteome</keyword>
<dbReference type="EMBL" id="BAAAVI010000154">
    <property type="protein sequence ID" value="GAA2915626.1"/>
    <property type="molecule type" value="Genomic_DNA"/>
</dbReference>
<protein>
    <submittedName>
        <fullName evidence="2">Uncharacterized protein</fullName>
    </submittedName>
</protein>
<comment type="caution">
    <text evidence="2">The sequence shown here is derived from an EMBL/GenBank/DDBJ whole genome shotgun (WGS) entry which is preliminary data.</text>
</comment>
<evidence type="ECO:0000313" key="3">
    <source>
        <dbReference type="Proteomes" id="UP001500831"/>
    </source>
</evidence>
<dbReference type="RefSeq" id="WP_344982334.1">
    <property type="nucleotide sequence ID" value="NZ_BAAAVI010000154.1"/>
</dbReference>
<reference evidence="2 3" key="1">
    <citation type="journal article" date="2019" name="Int. J. Syst. Evol. Microbiol.">
        <title>The Global Catalogue of Microorganisms (GCM) 10K type strain sequencing project: providing services to taxonomists for standard genome sequencing and annotation.</title>
        <authorList>
            <consortium name="The Broad Institute Genomics Platform"/>
            <consortium name="The Broad Institute Genome Sequencing Center for Infectious Disease"/>
            <person name="Wu L."/>
            <person name="Ma J."/>
        </authorList>
    </citation>
    <scope>NUCLEOTIDE SEQUENCE [LARGE SCALE GENOMIC DNA]</scope>
    <source>
        <strain evidence="2 3">JCM 6242</strain>
    </source>
</reference>
<organism evidence="2 3">
    <name type="scientific">Streptosporangium fragile</name>
    <dbReference type="NCBI Taxonomy" id="46186"/>
    <lineage>
        <taxon>Bacteria</taxon>
        <taxon>Bacillati</taxon>
        <taxon>Actinomycetota</taxon>
        <taxon>Actinomycetes</taxon>
        <taxon>Streptosporangiales</taxon>
        <taxon>Streptosporangiaceae</taxon>
        <taxon>Streptosporangium</taxon>
    </lineage>
</organism>
<dbReference type="Proteomes" id="UP001500831">
    <property type="component" value="Unassembled WGS sequence"/>
</dbReference>
<accession>A0ABN3WID0</accession>
<feature type="region of interest" description="Disordered" evidence="1">
    <location>
        <begin position="1"/>
        <end position="153"/>
    </location>
</feature>
<gene>
    <name evidence="2" type="ORF">GCM10010517_81680</name>
</gene>
<evidence type="ECO:0000313" key="2">
    <source>
        <dbReference type="EMBL" id="GAA2915626.1"/>
    </source>
</evidence>